<reference evidence="1" key="1">
    <citation type="submission" date="2020-05" db="EMBL/GenBank/DDBJ databases">
        <authorList>
            <person name="Chiriac C."/>
            <person name="Salcher M."/>
            <person name="Ghai R."/>
            <person name="Kavagutti S V."/>
        </authorList>
    </citation>
    <scope>NUCLEOTIDE SEQUENCE</scope>
</reference>
<evidence type="ECO:0000313" key="1">
    <source>
        <dbReference type="EMBL" id="CAB4836646.1"/>
    </source>
</evidence>
<name>A0A6J7AUB9_9ZZZZ</name>
<protein>
    <submittedName>
        <fullName evidence="1">Unannotated protein</fullName>
    </submittedName>
</protein>
<proteinExistence type="predicted"/>
<gene>
    <name evidence="1" type="ORF">UFOPK3139_03090</name>
</gene>
<organism evidence="1">
    <name type="scientific">freshwater metagenome</name>
    <dbReference type="NCBI Taxonomy" id="449393"/>
    <lineage>
        <taxon>unclassified sequences</taxon>
        <taxon>metagenomes</taxon>
        <taxon>ecological metagenomes</taxon>
    </lineage>
</organism>
<accession>A0A6J7AUB9</accession>
<dbReference type="Gene3D" id="3.20.20.150">
    <property type="entry name" value="Divalent-metal-dependent TIM barrel enzymes"/>
    <property type="match status" value="1"/>
</dbReference>
<dbReference type="EMBL" id="CAFABA010000209">
    <property type="protein sequence ID" value="CAB4836646.1"/>
    <property type="molecule type" value="Genomic_DNA"/>
</dbReference>
<dbReference type="AlphaFoldDB" id="A0A6J7AUB9"/>
<dbReference type="InterPro" id="IPR036237">
    <property type="entry name" value="Xyl_isomerase-like_sf"/>
</dbReference>
<sequence length="108" mass="11604">MILDTWHHARRGGTVDDLRLVDLSRVWGVQIADAPRAPVVVDLAAESRDHRRWPGAGDLPLAEIVHVLRNGGCTAPLGIEVFGAATDEATATARARLAYASLLPCTGW</sequence>
<dbReference type="SUPFAM" id="SSF51658">
    <property type="entry name" value="Xylose isomerase-like"/>
    <property type="match status" value="1"/>
</dbReference>